<protein>
    <recommendedName>
        <fullName evidence="6">RxLR effector protein</fullName>
    </recommendedName>
</protein>
<keyword evidence="5" id="KW-1185">Reference proteome</keyword>
<reference evidence="2 4" key="1">
    <citation type="submission" date="2018-09" db="EMBL/GenBank/DDBJ databases">
        <title>Genomic investigation of the strawberry pathogen Phytophthora fragariae indicates pathogenicity is determined by transcriptional variation in three key races.</title>
        <authorList>
            <person name="Adams T.M."/>
            <person name="Armitage A.D."/>
            <person name="Sobczyk M.K."/>
            <person name="Bates H.J."/>
            <person name="Dunwell J.M."/>
            <person name="Nellist C.F."/>
            <person name="Harrison R.J."/>
        </authorList>
    </citation>
    <scope>NUCLEOTIDE SEQUENCE [LARGE SCALE GENOMIC DNA]</scope>
    <source>
        <strain evidence="2 4">SCRP249</strain>
        <strain evidence="3 5">SCRP333</strain>
    </source>
</reference>
<dbReference type="EMBL" id="QXFV01001701">
    <property type="protein sequence ID" value="KAE9000101.1"/>
    <property type="molecule type" value="Genomic_DNA"/>
</dbReference>
<feature type="chain" id="PRO_5033871159" description="RxLR effector protein" evidence="1">
    <location>
        <begin position="21"/>
        <end position="41"/>
    </location>
</feature>
<evidence type="ECO:0008006" key="6">
    <source>
        <dbReference type="Google" id="ProtNLM"/>
    </source>
</evidence>
<dbReference type="Proteomes" id="UP000429607">
    <property type="component" value="Unassembled WGS sequence"/>
</dbReference>
<dbReference type="AlphaFoldDB" id="A0A6A3JYY3"/>
<dbReference type="EMBL" id="QXFT01001738">
    <property type="protein sequence ID" value="KAE9311450.1"/>
    <property type="molecule type" value="Genomic_DNA"/>
</dbReference>
<evidence type="ECO:0000313" key="3">
    <source>
        <dbReference type="EMBL" id="KAE9311450.1"/>
    </source>
</evidence>
<dbReference type="Proteomes" id="UP000434957">
    <property type="component" value="Unassembled WGS sequence"/>
</dbReference>
<evidence type="ECO:0000313" key="4">
    <source>
        <dbReference type="Proteomes" id="UP000429607"/>
    </source>
</evidence>
<accession>A0A6A3JYY3</accession>
<proteinExistence type="predicted"/>
<name>A0A6A3JYY3_9STRA</name>
<evidence type="ECO:0000313" key="5">
    <source>
        <dbReference type="Proteomes" id="UP000434957"/>
    </source>
</evidence>
<feature type="signal peptide" evidence="1">
    <location>
        <begin position="1"/>
        <end position="20"/>
    </location>
</feature>
<keyword evidence="1" id="KW-0732">Signal</keyword>
<comment type="caution">
    <text evidence="2">The sequence shown here is derived from an EMBL/GenBank/DDBJ whole genome shotgun (WGS) entry which is preliminary data.</text>
</comment>
<sequence>MLGSFMLLLLLLVMVELLEPLPLEPEEKQSTPNGHEPLTLK</sequence>
<evidence type="ECO:0000256" key="1">
    <source>
        <dbReference type="SAM" id="SignalP"/>
    </source>
</evidence>
<gene>
    <name evidence="2" type="ORF">PR001_g18879</name>
    <name evidence="3" type="ORF">PR003_g20016</name>
</gene>
<evidence type="ECO:0000313" key="2">
    <source>
        <dbReference type="EMBL" id="KAE9000101.1"/>
    </source>
</evidence>
<organism evidence="2 4">
    <name type="scientific">Phytophthora rubi</name>
    <dbReference type="NCBI Taxonomy" id="129364"/>
    <lineage>
        <taxon>Eukaryota</taxon>
        <taxon>Sar</taxon>
        <taxon>Stramenopiles</taxon>
        <taxon>Oomycota</taxon>
        <taxon>Peronosporomycetes</taxon>
        <taxon>Peronosporales</taxon>
        <taxon>Peronosporaceae</taxon>
        <taxon>Phytophthora</taxon>
    </lineage>
</organism>